<proteinExistence type="predicted"/>
<accession>A0A2G8SXN6</accession>
<evidence type="ECO:0000313" key="1">
    <source>
        <dbReference type="EMBL" id="PIL38559.1"/>
    </source>
</evidence>
<dbReference type="AlphaFoldDB" id="A0A2G8SXN6"/>
<protein>
    <submittedName>
        <fullName evidence="1">Uncharacterized protein</fullName>
    </submittedName>
</protein>
<sequence>MEAMEETICADPIWKDGTLLRPAATDTLAMFATAPLMFWRRPHVLIELTPSLAHLLADSDLGGDIPVDQLRPPMPACYILFGEAMKQAIATPSEASVFNRIEGAYVFESKRDNRRAISVVAIYKIDVAVKLGVGFIELMIDDEKMPLNEVIRRAFDHPDKPGYLKHYDTIVQLCCKVFLYGNLEQARRIEESPFTDAIKQLDRVGPKKASKLRRQVERLYDRVLLGPLALPGHAQRQHGETATHWRRGHFRMQPHGPQMSLRKVIFIAPVLVRADRLHALPTQ</sequence>
<organism evidence="1 2">
    <name type="scientific">Massilia psychrophila</name>
    <dbReference type="NCBI Taxonomy" id="1603353"/>
    <lineage>
        <taxon>Bacteria</taxon>
        <taxon>Pseudomonadati</taxon>
        <taxon>Pseudomonadota</taxon>
        <taxon>Betaproteobacteria</taxon>
        <taxon>Burkholderiales</taxon>
        <taxon>Oxalobacteraceae</taxon>
        <taxon>Telluria group</taxon>
        <taxon>Massilia</taxon>
    </lineage>
</organism>
<dbReference type="InterPro" id="IPR058915">
    <property type="entry name" value="AcrVA2-like"/>
</dbReference>
<dbReference type="EMBL" id="PDOB01000033">
    <property type="protein sequence ID" value="PIL38559.1"/>
    <property type="molecule type" value="Genomic_DNA"/>
</dbReference>
<reference evidence="1 2" key="1">
    <citation type="submission" date="2017-10" db="EMBL/GenBank/DDBJ databases">
        <title>Massilia psychrophilum sp. nov., a novel purple-pigmented bacterium isolated from Tianshan glacier, Xinjiang Municipality, China.</title>
        <authorList>
            <person name="Wang H."/>
        </authorList>
    </citation>
    <scope>NUCLEOTIDE SEQUENCE [LARGE SCALE GENOMIC DNA]</scope>
    <source>
        <strain evidence="1 2">JCM 30813</strain>
    </source>
</reference>
<name>A0A2G8SXN6_9BURK</name>
<dbReference type="Pfam" id="PF26125">
    <property type="entry name" value="AcrVA2-like"/>
    <property type="match status" value="1"/>
</dbReference>
<gene>
    <name evidence="1" type="ORF">CR103_17245</name>
</gene>
<comment type="caution">
    <text evidence="1">The sequence shown here is derived from an EMBL/GenBank/DDBJ whole genome shotgun (WGS) entry which is preliminary data.</text>
</comment>
<keyword evidence="2" id="KW-1185">Reference proteome</keyword>
<dbReference type="Proteomes" id="UP000228593">
    <property type="component" value="Unassembled WGS sequence"/>
</dbReference>
<evidence type="ECO:0000313" key="2">
    <source>
        <dbReference type="Proteomes" id="UP000228593"/>
    </source>
</evidence>